<dbReference type="InterPro" id="IPR010428">
    <property type="entry name" value="Zincin_1"/>
</dbReference>
<dbReference type="Proteomes" id="UP000738431">
    <property type="component" value="Chromosome"/>
</dbReference>
<reference evidence="1 2" key="1">
    <citation type="submission" date="2021-08" db="EMBL/GenBank/DDBJ databases">
        <authorList>
            <person name="Zhang D."/>
            <person name="Zhang A."/>
            <person name="Wang L."/>
        </authorList>
    </citation>
    <scope>NUCLEOTIDE SEQUENCE [LARGE SCALE GENOMIC DNA]</scope>
    <source>
        <strain evidence="1 2">WL0086</strain>
    </source>
</reference>
<dbReference type="RefSeq" id="WP_221031315.1">
    <property type="nucleotide sequence ID" value="NZ_CP139781.1"/>
</dbReference>
<gene>
    <name evidence="1" type="ORF">K1X11_016370</name>
</gene>
<keyword evidence="2" id="KW-1185">Reference proteome</keyword>
<dbReference type="Pfam" id="PF06262">
    <property type="entry name" value="Zincin_1"/>
    <property type="match status" value="1"/>
</dbReference>
<protein>
    <submittedName>
        <fullName evidence="1">Metallopeptidase family protein</fullName>
    </submittedName>
</protein>
<organism evidence="1 2">
    <name type="scientific">Actomonas aquatica</name>
    <dbReference type="NCBI Taxonomy" id="2866162"/>
    <lineage>
        <taxon>Bacteria</taxon>
        <taxon>Pseudomonadati</taxon>
        <taxon>Verrucomicrobiota</taxon>
        <taxon>Opitutia</taxon>
        <taxon>Opitutales</taxon>
        <taxon>Opitutaceae</taxon>
        <taxon>Actomonas</taxon>
    </lineage>
</organism>
<dbReference type="EMBL" id="CP139781">
    <property type="protein sequence ID" value="WRQ86392.1"/>
    <property type="molecule type" value="Genomic_DNA"/>
</dbReference>
<dbReference type="Gene3D" id="3.30.2010.20">
    <property type="match status" value="1"/>
</dbReference>
<evidence type="ECO:0000313" key="2">
    <source>
        <dbReference type="Proteomes" id="UP000738431"/>
    </source>
</evidence>
<dbReference type="SUPFAM" id="SSF55486">
    <property type="entry name" value="Metalloproteases ('zincins'), catalytic domain"/>
    <property type="match status" value="1"/>
</dbReference>
<name>A0ABZ1C4W8_9BACT</name>
<reference evidence="1 2" key="2">
    <citation type="submission" date="2023-12" db="EMBL/GenBank/DDBJ databases">
        <title>Description of an unclassified Opitutus bacterium of Verrucomicrobiota.</title>
        <authorList>
            <person name="Zhang D.-F."/>
        </authorList>
    </citation>
    <scope>NUCLEOTIDE SEQUENCE [LARGE SCALE GENOMIC DNA]</scope>
    <source>
        <strain evidence="1 2">WL0086</strain>
    </source>
</reference>
<sequence>MSPAQLRTLAAEEVAATLADLPPELRPHVDRIPVLYHDRPSAEILGAEFEPDILGLFVGPPHGEDTGDRNDMPTQILLFLGNLWDFAEHDREIFLDEVHVTFLHELGHYFGWDEDDLAERELD</sequence>
<proteinExistence type="predicted"/>
<accession>A0ABZ1C4W8</accession>
<evidence type="ECO:0000313" key="1">
    <source>
        <dbReference type="EMBL" id="WRQ86392.1"/>
    </source>
</evidence>
<dbReference type="InterPro" id="IPR038555">
    <property type="entry name" value="Zincin_1_sf"/>
</dbReference>
<dbReference type="CDD" id="cd12952">
    <property type="entry name" value="MMP_ACEL2062"/>
    <property type="match status" value="1"/>
</dbReference>